<dbReference type="AlphaFoldDB" id="A0A1I6H7K5"/>
<dbReference type="STRING" id="555875.SAMN04488124_1893"/>
<name>A0A1I6H7K5_9EURY</name>
<dbReference type="GO" id="GO:0016853">
    <property type="term" value="F:isomerase activity"/>
    <property type="evidence" value="ECO:0007669"/>
    <property type="project" value="UniProtKB-KW"/>
</dbReference>
<feature type="domain" description="SnoaL-like" evidence="2">
    <location>
        <begin position="29"/>
        <end position="133"/>
    </location>
</feature>
<protein>
    <submittedName>
        <fullName evidence="3">Ketosteroid isomerase-related protein</fullName>
    </submittedName>
</protein>
<dbReference type="InterPro" id="IPR037401">
    <property type="entry name" value="SnoaL-like"/>
</dbReference>
<keyword evidence="3" id="KW-0413">Isomerase</keyword>
<dbReference type="Proteomes" id="UP000243250">
    <property type="component" value="Unassembled WGS sequence"/>
</dbReference>
<feature type="region of interest" description="Disordered" evidence="1">
    <location>
        <begin position="1"/>
        <end position="24"/>
    </location>
</feature>
<sequence length="143" mass="15683">MDATDSERGDAAAERTDRTDGRRSGVTAVRGYYDAIDAGDYDRLSSLLSPAFVHDRPDRTFSGRETFVSFMRADRPETDTTHDLSGVYRAVDGDADGRGGGGDAEWVARGRLVGADGDVRFRFADVFTFGDDGVERVETFVRE</sequence>
<dbReference type="EMBL" id="FOYS01000003">
    <property type="protein sequence ID" value="SFR50546.1"/>
    <property type="molecule type" value="Genomic_DNA"/>
</dbReference>
<organism evidence="3 4">
    <name type="scientific">Halogeometricum limi</name>
    <dbReference type="NCBI Taxonomy" id="555875"/>
    <lineage>
        <taxon>Archaea</taxon>
        <taxon>Methanobacteriati</taxon>
        <taxon>Methanobacteriota</taxon>
        <taxon>Stenosarchaea group</taxon>
        <taxon>Halobacteria</taxon>
        <taxon>Halobacteriales</taxon>
        <taxon>Haloferacaceae</taxon>
        <taxon>Halogeometricum</taxon>
    </lineage>
</organism>
<keyword evidence="4" id="KW-1185">Reference proteome</keyword>
<proteinExistence type="predicted"/>
<evidence type="ECO:0000313" key="4">
    <source>
        <dbReference type="Proteomes" id="UP000243250"/>
    </source>
</evidence>
<dbReference type="SUPFAM" id="SSF54427">
    <property type="entry name" value="NTF2-like"/>
    <property type="match status" value="1"/>
</dbReference>
<dbReference type="InterPro" id="IPR032710">
    <property type="entry name" value="NTF2-like_dom_sf"/>
</dbReference>
<evidence type="ECO:0000313" key="3">
    <source>
        <dbReference type="EMBL" id="SFR50546.1"/>
    </source>
</evidence>
<dbReference type="Pfam" id="PF12680">
    <property type="entry name" value="SnoaL_2"/>
    <property type="match status" value="1"/>
</dbReference>
<reference evidence="4" key="1">
    <citation type="submission" date="2016-10" db="EMBL/GenBank/DDBJ databases">
        <authorList>
            <person name="Varghese N."/>
            <person name="Submissions S."/>
        </authorList>
    </citation>
    <scope>NUCLEOTIDE SEQUENCE [LARGE SCALE GENOMIC DNA]</scope>
    <source>
        <strain evidence="4">CGMCC 1.8711</strain>
    </source>
</reference>
<evidence type="ECO:0000256" key="1">
    <source>
        <dbReference type="SAM" id="MobiDB-lite"/>
    </source>
</evidence>
<dbReference type="RefSeq" id="WP_089879795.1">
    <property type="nucleotide sequence ID" value="NZ_FOYS01000003.1"/>
</dbReference>
<dbReference type="OrthoDB" id="145984at2157"/>
<accession>A0A1I6H7K5</accession>
<feature type="compositionally biased region" description="Basic and acidic residues" evidence="1">
    <location>
        <begin position="1"/>
        <end position="23"/>
    </location>
</feature>
<gene>
    <name evidence="3" type="ORF">SAMN04488124_1893</name>
</gene>
<dbReference type="Gene3D" id="3.10.450.50">
    <property type="match status" value="1"/>
</dbReference>
<evidence type="ECO:0000259" key="2">
    <source>
        <dbReference type="Pfam" id="PF12680"/>
    </source>
</evidence>